<dbReference type="AlphaFoldDB" id="A0AAX6HHU6"/>
<keyword evidence="2" id="KW-1185">Reference proteome</keyword>
<reference evidence="1" key="1">
    <citation type="journal article" date="2023" name="GigaByte">
        <title>Genome assembly of the bearded iris, Iris pallida Lam.</title>
        <authorList>
            <person name="Bruccoleri R.E."/>
            <person name="Oakeley E.J."/>
            <person name="Faust A.M.E."/>
            <person name="Altorfer M."/>
            <person name="Dessus-Babus S."/>
            <person name="Burckhardt D."/>
            <person name="Oertli M."/>
            <person name="Naumann U."/>
            <person name="Petersen F."/>
            <person name="Wong J."/>
        </authorList>
    </citation>
    <scope>NUCLEOTIDE SEQUENCE</scope>
    <source>
        <strain evidence="1">GSM-AAB239-AS_SAM_17_03QT</strain>
    </source>
</reference>
<evidence type="ECO:0000313" key="2">
    <source>
        <dbReference type="Proteomes" id="UP001140949"/>
    </source>
</evidence>
<name>A0AAX6HHU6_IRIPA</name>
<evidence type="ECO:0000313" key="1">
    <source>
        <dbReference type="EMBL" id="KAJ6840616.1"/>
    </source>
</evidence>
<organism evidence="1 2">
    <name type="scientific">Iris pallida</name>
    <name type="common">Sweet iris</name>
    <dbReference type="NCBI Taxonomy" id="29817"/>
    <lineage>
        <taxon>Eukaryota</taxon>
        <taxon>Viridiplantae</taxon>
        <taxon>Streptophyta</taxon>
        <taxon>Embryophyta</taxon>
        <taxon>Tracheophyta</taxon>
        <taxon>Spermatophyta</taxon>
        <taxon>Magnoliopsida</taxon>
        <taxon>Liliopsida</taxon>
        <taxon>Asparagales</taxon>
        <taxon>Iridaceae</taxon>
        <taxon>Iridoideae</taxon>
        <taxon>Irideae</taxon>
        <taxon>Iris</taxon>
    </lineage>
</organism>
<gene>
    <name evidence="1" type="ORF">M6B38_310440</name>
</gene>
<accession>A0AAX6HHU6</accession>
<comment type="caution">
    <text evidence="1">The sequence shown here is derived from an EMBL/GenBank/DDBJ whole genome shotgun (WGS) entry which is preliminary data.</text>
</comment>
<sequence>MFRLAPTPPPSHSLSLSLSGRGALLEGHAPPPLLIFSSNRRHHYHRWNVKNYLCPGDAVILLHVRPTYVHFCALTQKMPPKTGYHLLEKKLSVDFPPLSLISLPLLLPSTTHVNLPPLLLLSVLSLFLQTLTLILTSSPPSVTGAASTTTPRFLLQTIEEEQEEAKRRYPVLCSFFFFLILTLLSIDLMEICLNPLEAVISLFIHNFFHEFMVFLHFSLIDSLFLGQFQLG</sequence>
<dbReference type="Proteomes" id="UP001140949">
    <property type="component" value="Unassembled WGS sequence"/>
</dbReference>
<protein>
    <submittedName>
        <fullName evidence="1">Formin-like protein 1</fullName>
    </submittedName>
</protein>
<dbReference type="EMBL" id="JANAVB010009208">
    <property type="protein sequence ID" value="KAJ6840616.1"/>
    <property type="molecule type" value="Genomic_DNA"/>
</dbReference>
<proteinExistence type="predicted"/>
<reference evidence="1" key="2">
    <citation type="submission" date="2023-04" db="EMBL/GenBank/DDBJ databases">
        <authorList>
            <person name="Bruccoleri R.E."/>
            <person name="Oakeley E.J."/>
            <person name="Faust A.-M."/>
            <person name="Dessus-Babus S."/>
            <person name="Altorfer M."/>
            <person name="Burckhardt D."/>
            <person name="Oertli M."/>
            <person name="Naumann U."/>
            <person name="Petersen F."/>
            <person name="Wong J."/>
        </authorList>
    </citation>
    <scope>NUCLEOTIDE SEQUENCE</scope>
    <source>
        <strain evidence="1">GSM-AAB239-AS_SAM_17_03QT</strain>
        <tissue evidence="1">Leaf</tissue>
    </source>
</reference>